<dbReference type="GO" id="GO:0009507">
    <property type="term" value="C:chloroplast"/>
    <property type="evidence" value="ECO:0007669"/>
    <property type="project" value="UniProtKB-SubCell"/>
</dbReference>
<dbReference type="PANTHER" id="PTHR46083">
    <property type="match status" value="1"/>
</dbReference>
<sequence length="511" mass="58000">MEVQHQITMLVWKLFMGLVPSRGWHSHRNLSQIMGLLLERRSRSCLLQLPCSILLQLVASCHLKDPRNSCTVATAMALDLFLSCDMGCVWELIFRLAIRVQRSSLAMVTVELEGSLLVVSQIKRWGGTEIKVWQGRVEGLSVYFLEPQNGMFWAGCIYGRNNDGDRFGYFCHAALEFLLQSEFRPDILHCHDWSSAPVAWLFKEHYKNYGLSNARVIFTIHNLEFGIYQIGKAMSSCDKATTVSNTYSKEISGNPAISPYLYKFHGILNGIDPDIWDPYNDNYIPVAYTSENLIEGKRAAKEALQQKLGLDKSDCPLVGIITRLTVQKGIHLIKHAIWRTIDRNGQVVLLGSAPDPRIQNDFVNLANQLHSSHGGRVRLCLTYDEPLSHLIYAGSDFILVPSIFEPCGLTQLVAMRYGSIPVVRKTGGLYDTIFDVDHDKERAQSVGLEPNGFSFEFADSGGVDYALNRAISAWYKSREWLNQLCKRVMEQDWSWNRPALDYIELYYAARK</sequence>
<proteinExistence type="inferred from homology"/>
<evidence type="ECO:0000313" key="15">
    <source>
        <dbReference type="EMBL" id="KAG0480289.1"/>
    </source>
</evidence>
<evidence type="ECO:0000256" key="9">
    <source>
        <dbReference type="ARBA" id="ARBA00022676"/>
    </source>
</evidence>
<comment type="caution">
    <text evidence="15">The sequence shown here is derived from an EMBL/GenBank/DDBJ whole genome shotgun (WGS) entry which is preliminary data.</text>
</comment>
<evidence type="ECO:0000256" key="8">
    <source>
        <dbReference type="ARBA" id="ARBA00022640"/>
    </source>
</evidence>
<keyword evidence="7" id="KW-0150">Chloroplast</keyword>
<dbReference type="PANTHER" id="PTHR46083:SF5">
    <property type="entry name" value="STARCH SYNTHASE 3, CHLOROPLASTIC_AMYLOPLASTIC"/>
    <property type="match status" value="1"/>
</dbReference>
<feature type="domain" description="Starch synthase catalytic" evidence="14">
    <location>
        <begin position="123"/>
        <end position="252"/>
    </location>
</feature>
<dbReference type="AlphaFoldDB" id="A0A835QX18"/>
<evidence type="ECO:0000256" key="12">
    <source>
        <dbReference type="ARBA" id="ARBA00022946"/>
    </source>
</evidence>
<comment type="subcellular location">
    <subcellularLocation>
        <location evidence="3">Plastid</location>
        <location evidence="3">Amyloplast</location>
    </subcellularLocation>
    <subcellularLocation>
        <location evidence="2">Plastid</location>
        <location evidence="2">Chloroplast</location>
    </subcellularLocation>
</comment>
<organism evidence="15 16">
    <name type="scientific">Vanilla planifolia</name>
    <name type="common">Vanilla</name>
    <dbReference type="NCBI Taxonomy" id="51239"/>
    <lineage>
        <taxon>Eukaryota</taxon>
        <taxon>Viridiplantae</taxon>
        <taxon>Streptophyta</taxon>
        <taxon>Embryophyta</taxon>
        <taxon>Tracheophyta</taxon>
        <taxon>Spermatophyta</taxon>
        <taxon>Magnoliopsida</taxon>
        <taxon>Liliopsida</taxon>
        <taxon>Asparagales</taxon>
        <taxon>Orchidaceae</taxon>
        <taxon>Vanilloideae</taxon>
        <taxon>Vanilleae</taxon>
        <taxon>Vanilla</taxon>
    </lineage>
</organism>
<evidence type="ECO:0000256" key="5">
    <source>
        <dbReference type="ARBA" id="ARBA00010281"/>
    </source>
</evidence>
<dbReference type="Proteomes" id="UP000636800">
    <property type="component" value="Chromosome 5"/>
</dbReference>
<name>A0A835QX18_VANPL</name>
<keyword evidence="9" id="KW-0328">Glycosyltransferase</keyword>
<dbReference type="FunFam" id="3.40.50.2000:FF:000165">
    <property type="entry name" value="Starch synthase, chloroplastic/amyloplastic"/>
    <property type="match status" value="1"/>
</dbReference>
<evidence type="ECO:0000256" key="3">
    <source>
        <dbReference type="ARBA" id="ARBA00004602"/>
    </source>
</evidence>
<dbReference type="Pfam" id="PF08323">
    <property type="entry name" value="Glyco_transf_5"/>
    <property type="match status" value="1"/>
</dbReference>
<dbReference type="GO" id="GO:0009011">
    <property type="term" value="F:alpha-1,4-glucan glucosyltransferase (ADP-glucose donor) activity"/>
    <property type="evidence" value="ECO:0007669"/>
    <property type="project" value="UniProtKB-EC"/>
</dbReference>
<dbReference type="EMBL" id="JADCNL010000005">
    <property type="protein sequence ID" value="KAG0480289.1"/>
    <property type="molecule type" value="Genomic_DNA"/>
</dbReference>
<dbReference type="SUPFAM" id="SSF53756">
    <property type="entry name" value="UDP-Glycosyltransferase/glycogen phosphorylase"/>
    <property type="match status" value="1"/>
</dbReference>
<comment type="catalytic activity">
    <reaction evidence="1">
        <text>[(1-&gt;4)-alpha-D-glucosyl](n) + ADP-alpha-D-glucose = [(1-&gt;4)-alpha-D-glucosyl](n+1) + ADP + H(+)</text>
        <dbReference type="Rhea" id="RHEA:18189"/>
        <dbReference type="Rhea" id="RHEA-COMP:9584"/>
        <dbReference type="Rhea" id="RHEA-COMP:9587"/>
        <dbReference type="ChEBI" id="CHEBI:15378"/>
        <dbReference type="ChEBI" id="CHEBI:15444"/>
        <dbReference type="ChEBI" id="CHEBI:57498"/>
        <dbReference type="ChEBI" id="CHEBI:456216"/>
        <dbReference type="EC" id="2.4.1.21"/>
    </reaction>
</comment>
<evidence type="ECO:0000259" key="14">
    <source>
        <dbReference type="Pfam" id="PF08323"/>
    </source>
</evidence>
<keyword evidence="8" id="KW-0934">Plastid</keyword>
<protein>
    <recommendedName>
        <fullName evidence="6">starch synthase</fullName>
        <ecNumber evidence="6">2.4.1.21</ecNumber>
    </recommendedName>
</protein>
<keyword evidence="10" id="KW-0808">Transferase</keyword>
<keyword evidence="13" id="KW-0035">Amyloplast</keyword>
<dbReference type="OrthoDB" id="40134at2759"/>
<reference evidence="15 16" key="1">
    <citation type="journal article" date="2020" name="Nat. Food">
        <title>A phased Vanilla planifolia genome enables genetic improvement of flavour and production.</title>
        <authorList>
            <person name="Hasing T."/>
            <person name="Tang H."/>
            <person name="Brym M."/>
            <person name="Khazi F."/>
            <person name="Huang T."/>
            <person name="Chambers A.H."/>
        </authorList>
    </citation>
    <scope>NUCLEOTIDE SEQUENCE [LARGE SCALE GENOMIC DNA]</scope>
    <source>
        <tissue evidence="15">Leaf</tissue>
    </source>
</reference>
<keyword evidence="11" id="KW-0750">Starch biosynthesis</keyword>
<evidence type="ECO:0000256" key="6">
    <source>
        <dbReference type="ARBA" id="ARBA00012588"/>
    </source>
</evidence>
<evidence type="ECO:0000256" key="11">
    <source>
        <dbReference type="ARBA" id="ARBA00022922"/>
    </source>
</evidence>
<dbReference type="Gene3D" id="3.40.50.2000">
    <property type="entry name" value="Glycogen Phosphorylase B"/>
    <property type="match status" value="3"/>
</dbReference>
<keyword evidence="12" id="KW-0809">Transit peptide</keyword>
<dbReference type="UniPathway" id="UPA00152"/>
<comment type="similarity">
    <text evidence="5">Belongs to the glycosyltransferase 1 family. Bacterial/plant glycogen synthase subfamily.</text>
</comment>
<evidence type="ECO:0000256" key="10">
    <source>
        <dbReference type="ARBA" id="ARBA00022679"/>
    </source>
</evidence>
<dbReference type="GO" id="GO:0009501">
    <property type="term" value="C:amyloplast"/>
    <property type="evidence" value="ECO:0007669"/>
    <property type="project" value="UniProtKB-SubCell"/>
</dbReference>
<evidence type="ECO:0000256" key="4">
    <source>
        <dbReference type="ARBA" id="ARBA00004727"/>
    </source>
</evidence>
<evidence type="ECO:0000256" key="7">
    <source>
        <dbReference type="ARBA" id="ARBA00022528"/>
    </source>
</evidence>
<keyword evidence="16" id="KW-1185">Reference proteome</keyword>
<evidence type="ECO:0000256" key="2">
    <source>
        <dbReference type="ARBA" id="ARBA00004229"/>
    </source>
</evidence>
<dbReference type="EC" id="2.4.1.21" evidence="6"/>
<gene>
    <name evidence="15" type="ORF">HPP92_011147</name>
</gene>
<evidence type="ECO:0000313" key="16">
    <source>
        <dbReference type="Proteomes" id="UP000636800"/>
    </source>
</evidence>
<dbReference type="GO" id="GO:0010021">
    <property type="term" value="P:amylopectin biosynthetic process"/>
    <property type="evidence" value="ECO:0007669"/>
    <property type="project" value="UniProtKB-ARBA"/>
</dbReference>
<evidence type="ECO:0000256" key="1">
    <source>
        <dbReference type="ARBA" id="ARBA00001478"/>
    </source>
</evidence>
<comment type="pathway">
    <text evidence="4">Glycan biosynthesis; starch biosynthesis.</text>
</comment>
<dbReference type="InterPro" id="IPR013534">
    <property type="entry name" value="Starch_synth_cat_dom"/>
</dbReference>
<accession>A0A835QX18</accession>
<dbReference type="CDD" id="cd03791">
    <property type="entry name" value="GT5_Glycogen_synthase_DULL1-like"/>
    <property type="match status" value="1"/>
</dbReference>
<evidence type="ECO:0000256" key="13">
    <source>
        <dbReference type="ARBA" id="ARBA00023234"/>
    </source>
</evidence>
<dbReference type="GO" id="GO:0019252">
    <property type="term" value="P:starch biosynthetic process"/>
    <property type="evidence" value="ECO:0007669"/>
    <property type="project" value="UniProtKB-UniPathway"/>
</dbReference>